<evidence type="ECO:0000313" key="1">
    <source>
        <dbReference type="EMBL" id="MCP9611872.1"/>
    </source>
</evidence>
<reference evidence="1 2" key="1">
    <citation type="submission" date="2022-07" db="EMBL/GenBank/DDBJ databases">
        <title>Fecal culturing of patients with breast cancer.</title>
        <authorList>
            <person name="Teng N.M.Y."/>
            <person name="Kiu R."/>
            <person name="Evans R."/>
            <person name="Baker D.J."/>
            <person name="Zenner C."/>
            <person name="Robinson S.D."/>
            <person name="Hall L.J."/>
        </authorList>
    </citation>
    <scope>NUCLEOTIDE SEQUENCE [LARGE SCALE GENOMIC DNA]</scope>
    <source>
        <strain evidence="1 2">LH1063</strain>
    </source>
</reference>
<proteinExistence type="predicted"/>
<evidence type="ECO:0000313" key="2">
    <source>
        <dbReference type="Proteomes" id="UP001205603"/>
    </source>
</evidence>
<organism evidence="1 2">
    <name type="scientific">Coprobacter tertius</name>
    <dbReference type="NCBI Taxonomy" id="2944915"/>
    <lineage>
        <taxon>Bacteria</taxon>
        <taxon>Pseudomonadati</taxon>
        <taxon>Bacteroidota</taxon>
        <taxon>Bacteroidia</taxon>
        <taxon>Bacteroidales</taxon>
        <taxon>Barnesiellaceae</taxon>
        <taxon>Coprobacter</taxon>
    </lineage>
</organism>
<protein>
    <submittedName>
        <fullName evidence="1">YwqG family protein</fullName>
    </submittedName>
</protein>
<dbReference type="PANTHER" id="PTHR36436">
    <property type="entry name" value="SLL5081 PROTEIN"/>
    <property type="match status" value="1"/>
</dbReference>
<keyword evidence="2" id="KW-1185">Reference proteome</keyword>
<gene>
    <name evidence="1" type="ORF">NMU02_07180</name>
</gene>
<dbReference type="InterPro" id="IPR035948">
    <property type="entry name" value="YwqG-like_sf"/>
</dbReference>
<sequence>MGLFDFLSDKKNTKKLPENVAEKVLIEIKHQISKPCISLIFKDEETSVFNSKIAGEPFLPEGFIYPVDKSSGEPLVFLAQINFSELPRIEGFPANGILQFYIKDKMFYGMDFDNRINQNSFRVCFHPGITGNETTYSSPVKTYDKEMFPVHKTCKIEGRITTDYISHWIWNFREKLLPVYQQVTGSNVDTVPEKVIEFIEENLHPTVESKIGGYPSFTQEDPRYEYKDYSILLLQLVSEESSGLMWGDCGIANFFITPDDFKRLDFDNVLYSWDCY</sequence>
<accession>A0ABT1MGW5</accession>
<name>A0ABT1MGW5_9BACT</name>
<dbReference type="PANTHER" id="PTHR36436:SF6">
    <property type="entry name" value="SLL5081 PROTEIN"/>
    <property type="match status" value="1"/>
</dbReference>
<dbReference type="EMBL" id="JANDHW010000006">
    <property type="protein sequence ID" value="MCP9611872.1"/>
    <property type="molecule type" value="Genomic_DNA"/>
</dbReference>
<dbReference type="Gene3D" id="2.30.320.10">
    <property type="entry name" value="YwqG-like"/>
    <property type="match status" value="1"/>
</dbReference>
<dbReference type="SUPFAM" id="SSF103032">
    <property type="entry name" value="Hypothetical protein YwqG"/>
    <property type="match status" value="1"/>
</dbReference>
<dbReference type="InterPro" id="IPR015315">
    <property type="entry name" value="DUF1963"/>
</dbReference>
<comment type="caution">
    <text evidence="1">The sequence shown here is derived from an EMBL/GenBank/DDBJ whole genome shotgun (WGS) entry which is preliminary data.</text>
</comment>
<dbReference type="RefSeq" id="WP_255026976.1">
    <property type="nucleotide sequence ID" value="NZ_JANDHW010000006.1"/>
</dbReference>
<dbReference type="Pfam" id="PF09234">
    <property type="entry name" value="DUF1963"/>
    <property type="match status" value="1"/>
</dbReference>
<dbReference type="Proteomes" id="UP001205603">
    <property type="component" value="Unassembled WGS sequence"/>
</dbReference>